<comment type="similarity">
    <text evidence="2 4">Belongs to the pseudouridine synthase RluA family.</text>
</comment>
<dbReference type="Pfam" id="PF00849">
    <property type="entry name" value="PseudoU_synth_2"/>
    <property type="match status" value="1"/>
</dbReference>
<evidence type="ECO:0000256" key="4">
    <source>
        <dbReference type="RuleBase" id="RU362028"/>
    </source>
</evidence>
<dbReference type="EMBL" id="JAFBEB010000001">
    <property type="protein sequence ID" value="MBM7588775.1"/>
    <property type="molecule type" value="Genomic_DNA"/>
</dbReference>
<evidence type="ECO:0000256" key="2">
    <source>
        <dbReference type="ARBA" id="ARBA00010876"/>
    </source>
</evidence>
<dbReference type="GO" id="GO:0140098">
    <property type="term" value="F:catalytic activity, acting on RNA"/>
    <property type="evidence" value="ECO:0007669"/>
    <property type="project" value="UniProtKB-ARBA"/>
</dbReference>
<keyword evidence="7" id="KW-1185">Reference proteome</keyword>
<dbReference type="CDD" id="cd02869">
    <property type="entry name" value="PseudoU_synth_RluA_like"/>
    <property type="match status" value="1"/>
</dbReference>
<sequence>MMIKMEKKGEWLVGNLGDAEAGMPAGQLLREQWKLPKKLVHLLFQHKDILLDGLSVGQHVITAAGQEIRLRVCQPEELGLAPVTHPLTILYEDDHLLVADKPAGILLHPTEPGHQETLDHWVAGHFQRTGIQAKVRHIHRLDQDTSGAVLYAKHALAAALLDERLRLRQIKRNYIAFVHGQLKQKQGTIDQPIGRDRHHPQRRRVSPHGETAITHFLVRQSWRDAALLECRLDTGRTHQIRVHLSYLGHPLIGDVLYGGRAEFGLKRQALHAERLRFLHPFGEQEIEVYADWPPELLELQQRLS</sequence>
<accession>A0A938Y0A1</accession>
<dbReference type="AlphaFoldDB" id="A0A938Y0A1"/>
<gene>
    <name evidence="6" type="ORF">JOD01_000361</name>
</gene>
<reference evidence="6" key="1">
    <citation type="submission" date="2021-01" db="EMBL/GenBank/DDBJ databases">
        <title>Genomic Encyclopedia of Type Strains, Phase IV (KMG-IV): sequencing the most valuable type-strain genomes for metagenomic binning, comparative biology and taxonomic classification.</title>
        <authorList>
            <person name="Goeker M."/>
        </authorList>
    </citation>
    <scope>NUCLEOTIDE SEQUENCE</scope>
    <source>
        <strain evidence="6">DSM 25523</strain>
    </source>
</reference>
<evidence type="ECO:0000313" key="6">
    <source>
        <dbReference type="EMBL" id="MBM7588775.1"/>
    </source>
</evidence>
<feature type="domain" description="Pseudouridine synthase RsuA/RluA-like" evidence="5">
    <location>
        <begin position="95"/>
        <end position="245"/>
    </location>
</feature>
<dbReference type="NCBIfam" id="TIGR00005">
    <property type="entry name" value="rluA_subfam"/>
    <property type="match status" value="1"/>
</dbReference>
<protein>
    <recommendedName>
        <fullName evidence="4">Pseudouridine synthase</fullName>
        <ecNumber evidence="4">5.4.99.-</ecNumber>
    </recommendedName>
</protein>
<organism evidence="6 7">
    <name type="scientific">Brevibacillus fulvus</name>
    <dbReference type="NCBI Taxonomy" id="1125967"/>
    <lineage>
        <taxon>Bacteria</taxon>
        <taxon>Bacillati</taxon>
        <taxon>Bacillota</taxon>
        <taxon>Bacilli</taxon>
        <taxon>Bacillales</taxon>
        <taxon>Paenibacillaceae</taxon>
        <taxon>Brevibacillus</taxon>
    </lineage>
</organism>
<evidence type="ECO:0000259" key="5">
    <source>
        <dbReference type="Pfam" id="PF00849"/>
    </source>
</evidence>
<feature type="active site" evidence="3">
    <location>
        <position position="142"/>
    </location>
</feature>
<comment type="caution">
    <text evidence="6">The sequence shown here is derived from an EMBL/GenBank/DDBJ whole genome shotgun (WGS) entry which is preliminary data.</text>
</comment>
<evidence type="ECO:0000256" key="1">
    <source>
        <dbReference type="ARBA" id="ARBA00000073"/>
    </source>
</evidence>
<dbReference type="SUPFAM" id="SSF55120">
    <property type="entry name" value="Pseudouridine synthase"/>
    <property type="match status" value="1"/>
</dbReference>
<evidence type="ECO:0000256" key="3">
    <source>
        <dbReference type="PIRSR" id="PIRSR606225-1"/>
    </source>
</evidence>
<evidence type="ECO:0000313" key="7">
    <source>
        <dbReference type="Proteomes" id="UP000717624"/>
    </source>
</evidence>
<comment type="function">
    <text evidence="4">Responsible for synthesis of pseudouridine from uracil.</text>
</comment>
<dbReference type="InterPro" id="IPR006145">
    <property type="entry name" value="PsdUridine_synth_RsuA/RluA"/>
</dbReference>
<dbReference type="InterPro" id="IPR006225">
    <property type="entry name" value="PsdUridine_synth_RluC/D"/>
</dbReference>
<dbReference type="InterPro" id="IPR020103">
    <property type="entry name" value="PsdUridine_synth_cat_dom_sf"/>
</dbReference>
<name>A0A938Y0A1_9BACL</name>
<proteinExistence type="inferred from homology"/>
<dbReference type="GO" id="GO:0000455">
    <property type="term" value="P:enzyme-directed rRNA pseudouridine synthesis"/>
    <property type="evidence" value="ECO:0007669"/>
    <property type="project" value="TreeGrafter"/>
</dbReference>
<dbReference type="InterPro" id="IPR050188">
    <property type="entry name" value="RluA_PseudoU_synthase"/>
</dbReference>
<comment type="catalytic activity">
    <reaction evidence="1 4">
        <text>a uridine in RNA = a pseudouridine in RNA</text>
        <dbReference type="Rhea" id="RHEA:48348"/>
        <dbReference type="Rhea" id="RHEA-COMP:12068"/>
        <dbReference type="Rhea" id="RHEA-COMP:12069"/>
        <dbReference type="ChEBI" id="CHEBI:65314"/>
        <dbReference type="ChEBI" id="CHEBI:65315"/>
    </reaction>
</comment>
<dbReference type="EC" id="5.4.99.-" evidence="4"/>
<dbReference type="Proteomes" id="UP000717624">
    <property type="component" value="Unassembled WGS sequence"/>
</dbReference>
<keyword evidence="4 6" id="KW-0413">Isomerase</keyword>
<dbReference type="PANTHER" id="PTHR21600">
    <property type="entry name" value="MITOCHONDRIAL RNA PSEUDOURIDINE SYNTHASE"/>
    <property type="match status" value="1"/>
</dbReference>
<dbReference type="GO" id="GO:0003723">
    <property type="term" value="F:RNA binding"/>
    <property type="evidence" value="ECO:0007669"/>
    <property type="project" value="InterPro"/>
</dbReference>
<dbReference type="GO" id="GO:0009982">
    <property type="term" value="F:pseudouridine synthase activity"/>
    <property type="evidence" value="ECO:0007669"/>
    <property type="project" value="InterPro"/>
</dbReference>
<dbReference type="Gene3D" id="3.30.2350.10">
    <property type="entry name" value="Pseudouridine synthase"/>
    <property type="match status" value="1"/>
</dbReference>
<dbReference type="PANTHER" id="PTHR21600:SF71">
    <property type="entry name" value="PSEUDOURIDINE SYNTHASE"/>
    <property type="match status" value="1"/>
</dbReference>